<accession>A0A7J5Z9N5</accession>
<protein>
    <submittedName>
        <fullName evidence="2">Uncharacterized protein</fullName>
    </submittedName>
</protein>
<organism evidence="2 3">
    <name type="scientific">Dissostichus mawsoni</name>
    <name type="common">Antarctic cod</name>
    <dbReference type="NCBI Taxonomy" id="36200"/>
    <lineage>
        <taxon>Eukaryota</taxon>
        <taxon>Metazoa</taxon>
        <taxon>Chordata</taxon>
        <taxon>Craniata</taxon>
        <taxon>Vertebrata</taxon>
        <taxon>Euteleostomi</taxon>
        <taxon>Actinopterygii</taxon>
        <taxon>Neopterygii</taxon>
        <taxon>Teleostei</taxon>
        <taxon>Neoteleostei</taxon>
        <taxon>Acanthomorphata</taxon>
        <taxon>Eupercaria</taxon>
        <taxon>Perciformes</taxon>
        <taxon>Notothenioidei</taxon>
        <taxon>Nototheniidae</taxon>
        <taxon>Dissostichus</taxon>
    </lineage>
</organism>
<dbReference type="Proteomes" id="UP000518266">
    <property type="component" value="Unassembled WGS sequence"/>
</dbReference>
<feature type="region of interest" description="Disordered" evidence="1">
    <location>
        <begin position="285"/>
        <end position="309"/>
    </location>
</feature>
<reference evidence="2 3" key="1">
    <citation type="submission" date="2020-03" db="EMBL/GenBank/DDBJ databases">
        <title>Dissostichus mawsoni Genome sequencing and assembly.</title>
        <authorList>
            <person name="Park H."/>
        </authorList>
    </citation>
    <scope>NUCLEOTIDE SEQUENCE [LARGE SCALE GENOMIC DNA]</scope>
    <source>
        <strain evidence="2">DM0001</strain>
        <tissue evidence="2">Muscle</tissue>
    </source>
</reference>
<dbReference type="OrthoDB" id="8986910at2759"/>
<sequence length="510" mass="53832">MIESSITSASCRCFSDSVLLSFVLLPHAVGAHLLVVLLQGGHVLSGLGELPLLHPLSHVPVHEGPLGVHQVELVVQARPGLCDGGGVAQHAHRPLHLGQVSSRNHVGHQSTNWMVRLVFMVAMAEFTSLGTTSPRYRRQQAMYFPWRGSHFTIWLAGSKQALLLVVGLLCGDNRGVGGQREVDSRVGHQIHVQGAVEAQGGGDGGDDLSDQPVEVGVGRPLDVQVPAADVVDGLVVHHEGAVRVLQGGVGGQDGVVGLHHSCGHLRSRIDGKLKLGLFPIVDGETLHQQGGEPEPVPPPKEWKMRKPWSPSQSFGLKTHQFTSPVQNQVDDLLSDGVVTAGVVVGCIFLSSDQLLRVEELPVHKHGSGNVFSSSSLAEEGVEGVVSPPDGLVARHLTVRLDAVLQTVELPACIAYLSSSLANYSSPSSPSSPTLSVPTSSAAMSSLASENSPSSIPSPTYQCTKALLAYIRSNLWSRRAQASAMAVVLLSMHTALCTLARSPPGTTVGGW</sequence>
<comment type="caution">
    <text evidence="2">The sequence shown here is derived from an EMBL/GenBank/DDBJ whole genome shotgun (WGS) entry which is preliminary data.</text>
</comment>
<proteinExistence type="predicted"/>
<evidence type="ECO:0000313" key="3">
    <source>
        <dbReference type="Proteomes" id="UP000518266"/>
    </source>
</evidence>
<gene>
    <name evidence="2" type="ORF">F7725_008917</name>
</gene>
<name>A0A7J5Z9N5_DISMA</name>
<evidence type="ECO:0000256" key="1">
    <source>
        <dbReference type="SAM" id="MobiDB-lite"/>
    </source>
</evidence>
<dbReference type="EMBL" id="JAAKFY010000005">
    <property type="protein sequence ID" value="KAF3857058.1"/>
    <property type="molecule type" value="Genomic_DNA"/>
</dbReference>
<dbReference type="AlphaFoldDB" id="A0A7J5Z9N5"/>
<keyword evidence="3" id="KW-1185">Reference proteome</keyword>
<evidence type="ECO:0000313" key="2">
    <source>
        <dbReference type="EMBL" id="KAF3857058.1"/>
    </source>
</evidence>